<dbReference type="EMBL" id="HACM01012619">
    <property type="protein sequence ID" value="CRZ13061.1"/>
    <property type="molecule type" value="Transcribed_RNA"/>
</dbReference>
<feature type="non-terminal residue" evidence="1">
    <location>
        <position position="1"/>
    </location>
</feature>
<name>A0A0H5RH45_9EUKA</name>
<sequence length="100" mass="11546">ICYLFQKNVVPPYFLTGFIYKFSACCRTSFLDLSLSLPPLLFHLAPSRSLEGLVSLQYLRFTDPEILPVFCVPEPFFMDTSSTPIPSYLFPGEKKERKKR</sequence>
<dbReference type="AlphaFoldDB" id="A0A0H5RH45"/>
<evidence type="ECO:0000313" key="1">
    <source>
        <dbReference type="EMBL" id="CRZ13061.1"/>
    </source>
</evidence>
<protein>
    <submittedName>
        <fullName evidence="1">Uncharacterized protein</fullName>
    </submittedName>
</protein>
<proteinExistence type="predicted"/>
<organism evidence="1">
    <name type="scientific">Spongospora subterranea</name>
    <dbReference type="NCBI Taxonomy" id="70186"/>
    <lineage>
        <taxon>Eukaryota</taxon>
        <taxon>Sar</taxon>
        <taxon>Rhizaria</taxon>
        <taxon>Endomyxa</taxon>
        <taxon>Phytomyxea</taxon>
        <taxon>Plasmodiophorida</taxon>
        <taxon>Plasmodiophoridae</taxon>
        <taxon>Spongospora</taxon>
    </lineage>
</organism>
<reference evidence="1" key="1">
    <citation type="submission" date="2015-04" db="EMBL/GenBank/DDBJ databases">
        <title>The genome sequence of the plant pathogenic Rhizarian Plasmodiophora brassicae reveals insights in its biotrophic life cycle and the origin of chitin synthesis.</title>
        <authorList>
            <person name="Schwelm A."/>
            <person name="Fogelqvist J."/>
            <person name="Knaust A."/>
            <person name="Julke S."/>
            <person name="Lilja T."/>
            <person name="Dhandapani V."/>
            <person name="Bonilla-Rosso G."/>
            <person name="Karlsson M."/>
            <person name="Shevchenko A."/>
            <person name="Choi S.R."/>
            <person name="Kim H.G."/>
            <person name="Park J.Y."/>
            <person name="Lim Y.P."/>
            <person name="Ludwig-Muller J."/>
            <person name="Dixelius C."/>
        </authorList>
    </citation>
    <scope>NUCLEOTIDE SEQUENCE</scope>
    <source>
        <tissue evidence="1">Potato root galls</tissue>
    </source>
</reference>
<accession>A0A0H5RH45</accession>